<dbReference type="InterPro" id="IPR038694">
    <property type="entry name" value="DUF427_sf"/>
</dbReference>
<sequence length="100" mass="10924">MKVSINGVVVAEAPEQDLISIEGNRYFPPSSLMSESFSDSPTPYTCPWKGKAQYHDVTAGGATHHDAAWSYPTPYPASFDRVGRDYSGYVAFDKSQVSIS</sequence>
<dbReference type="Proteomes" id="UP000275256">
    <property type="component" value="Unassembled WGS sequence"/>
</dbReference>
<dbReference type="InterPro" id="IPR007361">
    <property type="entry name" value="DUF427"/>
</dbReference>
<keyword evidence="3" id="KW-1185">Reference proteome</keyword>
<proteinExistence type="predicted"/>
<evidence type="ECO:0000313" key="2">
    <source>
        <dbReference type="EMBL" id="RMB59819.1"/>
    </source>
</evidence>
<dbReference type="Pfam" id="PF04248">
    <property type="entry name" value="NTP_transf_9"/>
    <property type="match status" value="1"/>
</dbReference>
<dbReference type="OrthoDB" id="285364at2"/>
<name>A0A3M0GF78_9ACTN</name>
<dbReference type="AlphaFoldDB" id="A0A3M0GF78"/>
<evidence type="ECO:0000259" key="1">
    <source>
        <dbReference type="Pfam" id="PF04248"/>
    </source>
</evidence>
<gene>
    <name evidence="2" type="ORF">EAX62_08725</name>
</gene>
<dbReference type="PANTHER" id="PTHR34310">
    <property type="entry name" value="DUF427 DOMAIN PROTEIN (AFU_ORTHOLOGUE AFUA_3G02220)"/>
    <property type="match status" value="1"/>
</dbReference>
<evidence type="ECO:0000313" key="3">
    <source>
        <dbReference type="Proteomes" id="UP000275256"/>
    </source>
</evidence>
<dbReference type="RefSeq" id="WP_121901298.1">
    <property type="nucleotide sequence ID" value="NZ_REFW01000002.1"/>
</dbReference>
<protein>
    <submittedName>
        <fullName evidence="2">DUF427 domain-containing protein</fullName>
    </submittedName>
</protein>
<comment type="caution">
    <text evidence="2">The sequence shown here is derived from an EMBL/GenBank/DDBJ whole genome shotgun (WGS) entry which is preliminary data.</text>
</comment>
<accession>A0A3M0GF78</accession>
<reference evidence="2 3" key="1">
    <citation type="submission" date="2018-10" db="EMBL/GenBank/DDBJ databases">
        <title>Tessaracoccus antarcticuss sp. nov., isolated from sediment.</title>
        <authorList>
            <person name="Zhou L.Y."/>
            <person name="Du Z.J."/>
        </authorList>
    </citation>
    <scope>NUCLEOTIDE SEQUENCE [LARGE SCALE GENOMIC DNA]</scope>
    <source>
        <strain evidence="2 3">JDX10</strain>
    </source>
</reference>
<dbReference type="Gene3D" id="2.170.150.40">
    <property type="entry name" value="Domain of unknown function (DUF427)"/>
    <property type="match status" value="1"/>
</dbReference>
<dbReference type="EMBL" id="REFW01000002">
    <property type="protein sequence ID" value="RMB59819.1"/>
    <property type="molecule type" value="Genomic_DNA"/>
</dbReference>
<organism evidence="2 3">
    <name type="scientific">Tessaracoccus antarcticus</name>
    <dbReference type="NCBI Taxonomy" id="2479848"/>
    <lineage>
        <taxon>Bacteria</taxon>
        <taxon>Bacillati</taxon>
        <taxon>Actinomycetota</taxon>
        <taxon>Actinomycetes</taxon>
        <taxon>Propionibacteriales</taxon>
        <taxon>Propionibacteriaceae</taxon>
        <taxon>Tessaracoccus</taxon>
    </lineage>
</organism>
<feature type="domain" description="DUF427" evidence="1">
    <location>
        <begin position="1"/>
        <end position="94"/>
    </location>
</feature>
<dbReference type="PANTHER" id="PTHR34310:SF9">
    <property type="entry name" value="BLR5716 PROTEIN"/>
    <property type="match status" value="1"/>
</dbReference>